<dbReference type="Proteomes" id="UP001055013">
    <property type="component" value="Unassembled WGS sequence"/>
</dbReference>
<gene>
    <name evidence="1" type="ORF">CBA19CS22_32550</name>
</gene>
<reference evidence="1" key="1">
    <citation type="submission" date="2021-09" db="EMBL/GenBank/DDBJ databases">
        <title>Isolation and characterization of 3-chlorobenzoate degrading bacteria from soils in Shizuoka.</title>
        <authorList>
            <person name="Ifat A."/>
            <person name="Ogawa N."/>
            <person name="Kimbara K."/>
            <person name="Moriuchi R."/>
            <person name="Dohra H."/>
            <person name="Shintani M."/>
        </authorList>
    </citation>
    <scope>NUCLEOTIDE SEQUENCE</scope>
    <source>
        <strain evidence="1">19CS2-2</strain>
    </source>
</reference>
<evidence type="ECO:0000313" key="1">
    <source>
        <dbReference type="EMBL" id="GJH21374.1"/>
    </source>
</evidence>
<accession>A0ACB5R1Z3</accession>
<name>A0ACB5R1Z3_9BURK</name>
<organism evidence="1 2">
    <name type="scientific">Caballeronia novacaledonica</name>
    <dbReference type="NCBI Taxonomy" id="1544861"/>
    <lineage>
        <taxon>Bacteria</taxon>
        <taxon>Pseudomonadati</taxon>
        <taxon>Pseudomonadota</taxon>
        <taxon>Betaproteobacteria</taxon>
        <taxon>Burkholderiales</taxon>
        <taxon>Burkholderiaceae</taxon>
        <taxon>Caballeronia</taxon>
    </lineage>
</organism>
<protein>
    <submittedName>
        <fullName evidence="1">Uncharacterized protein</fullName>
    </submittedName>
</protein>
<keyword evidence="2" id="KW-1185">Reference proteome</keyword>
<evidence type="ECO:0000313" key="2">
    <source>
        <dbReference type="Proteomes" id="UP001055013"/>
    </source>
</evidence>
<dbReference type="EMBL" id="BPUR01000027">
    <property type="protein sequence ID" value="GJH21374.1"/>
    <property type="molecule type" value="Genomic_DNA"/>
</dbReference>
<comment type="caution">
    <text evidence="1">The sequence shown here is derived from an EMBL/GenBank/DDBJ whole genome shotgun (WGS) entry which is preliminary data.</text>
</comment>
<proteinExistence type="predicted"/>
<sequence length="370" mass="42406">MTRLFDIALIGSGMQGLLQMTKEAEIAIESSNSIFRLNNHPEVIEYLERKKRGKVQNLGEEYVIGERRDLIYKRMAHRVLNEFRSTKAPVCLVTSGHPTYLVSPSQIIIRAAASEGINVRVVPGISSLDNIFADIGFDPGLQGFQSYEATDLILRDVSLNPETPLFIWQPGAFQNFFYSTRKSRPEQFEPLVDYLRKFYPMAHPIYVLRTPTLAFTKPECHRITVSSLTDLSEHLTLLHILFVPPLSAGHRNEALVSQLKNAAHMSNLTEEWPKNEQTPPDRAQVIRDIIKRSYEDTQFSHNLRERPKEVLTPYNLTAAEMNMFIDSDERKIFDYLGNEQHAFRREYGNVIDNSGAIVLEWNNEVTIVNK</sequence>